<feature type="transmembrane region" description="Helical" evidence="1">
    <location>
        <begin position="21"/>
        <end position="43"/>
    </location>
</feature>
<name>A0A7K1UZW3_9NOCA</name>
<dbReference type="AlphaFoldDB" id="A0A7K1UZW3"/>
<evidence type="ECO:0000256" key="1">
    <source>
        <dbReference type="SAM" id="Phobius"/>
    </source>
</evidence>
<evidence type="ECO:0000313" key="2">
    <source>
        <dbReference type="EMBL" id="MVU79821.1"/>
    </source>
</evidence>
<keyword evidence="1" id="KW-0472">Membrane</keyword>
<evidence type="ECO:0000313" key="3">
    <source>
        <dbReference type="Proteomes" id="UP000466794"/>
    </source>
</evidence>
<keyword evidence="3" id="KW-1185">Reference proteome</keyword>
<keyword evidence="1" id="KW-0812">Transmembrane</keyword>
<dbReference type="RefSeq" id="WP_157389439.1">
    <property type="nucleotide sequence ID" value="NZ_WRPP01000004.1"/>
</dbReference>
<proteinExistence type="predicted"/>
<comment type="caution">
    <text evidence="2">The sequence shown here is derived from an EMBL/GenBank/DDBJ whole genome shotgun (WGS) entry which is preliminary data.</text>
</comment>
<feature type="transmembrane region" description="Helical" evidence="1">
    <location>
        <begin position="211"/>
        <end position="231"/>
    </location>
</feature>
<accession>A0A7K1UZW3</accession>
<feature type="transmembrane region" description="Helical" evidence="1">
    <location>
        <begin position="182"/>
        <end position="202"/>
    </location>
</feature>
<dbReference type="EMBL" id="WRPP01000004">
    <property type="protein sequence ID" value="MVU79821.1"/>
    <property type="molecule type" value="Genomic_DNA"/>
</dbReference>
<keyword evidence="1" id="KW-1133">Transmembrane helix</keyword>
<dbReference type="Proteomes" id="UP000466794">
    <property type="component" value="Unassembled WGS sequence"/>
</dbReference>
<organism evidence="2 3">
    <name type="scientific">Nocardia terrae</name>
    <dbReference type="NCBI Taxonomy" id="2675851"/>
    <lineage>
        <taxon>Bacteria</taxon>
        <taxon>Bacillati</taxon>
        <taxon>Actinomycetota</taxon>
        <taxon>Actinomycetes</taxon>
        <taxon>Mycobacteriales</taxon>
        <taxon>Nocardiaceae</taxon>
        <taxon>Nocardia</taxon>
    </lineage>
</organism>
<protein>
    <recommendedName>
        <fullName evidence="4">Glycerophosphoryl diester phosphodiesterase membrane domain-containing protein</fullName>
    </recommendedName>
</protein>
<feature type="transmembrane region" description="Helical" evidence="1">
    <location>
        <begin position="55"/>
        <end position="86"/>
    </location>
</feature>
<gene>
    <name evidence="2" type="ORF">GPX89_21570</name>
</gene>
<sequence length="260" mass="28031">MQFRELLDLPFALIQARIKTLAMLLGAAAAVACGVAVAGTALAELATNASDSGTFWGAVLVTLCCVWALRLFIRGVTVPIGLSVVYRQPLSGRGALRRLRSHAGPLLAYQAMYTLIGVGILALGAPLIITVPFAVIWLAWLRGRRSTLVPLVFDQSAGYGAVARRAKLLAGGTEWQLVGLWLYLRGLLLVLFVPVVALPWFISDFSGTHRWAVTVLIITAVLLMVTLGELVESATQVVVYVDRRCRREAWDIPVPTGGGR</sequence>
<feature type="transmembrane region" description="Helical" evidence="1">
    <location>
        <begin position="107"/>
        <end position="140"/>
    </location>
</feature>
<dbReference type="PROSITE" id="PS51257">
    <property type="entry name" value="PROKAR_LIPOPROTEIN"/>
    <property type="match status" value="1"/>
</dbReference>
<evidence type="ECO:0008006" key="4">
    <source>
        <dbReference type="Google" id="ProtNLM"/>
    </source>
</evidence>
<reference evidence="2 3" key="1">
    <citation type="submission" date="2019-12" db="EMBL/GenBank/DDBJ databases">
        <title>Nocardia sp. nov. ET3-3 isolated from soil.</title>
        <authorList>
            <person name="Kanchanasin P."/>
            <person name="Tanasupawat S."/>
            <person name="Yuki M."/>
            <person name="Kudo T."/>
        </authorList>
    </citation>
    <scope>NUCLEOTIDE SEQUENCE [LARGE SCALE GENOMIC DNA]</scope>
    <source>
        <strain evidence="2 3">ET3-3</strain>
    </source>
</reference>